<dbReference type="GeneTree" id="ENSGT01010000229684"/>
<organism evidence="2 3">
    <name type="scientific">Monodon monoceros</name>
    <name type="common">Narwhal</name>
    <name type="synonym">Ceratodon monodon</name>
    <dbReference type="NCBI Taxonomy" id="40151"/>
    <lineage>
        <taxon>Eukaryota</taxon>
        <taxon>Metazoa</taxon>
        <taxon>Chordata</taxon>
        <taxon>Craniata</taxon>
        <taxon>Vertebrata</taxon>
        <taxon>Euteleostomi</taxon>
        <taxon>Mammalia</taxon>
        <taxon>Eutheria</taxon>
        <taxon>Laurasiatheria</taxon>
        <taxon>Artiodactyla</taxon>
        <taxon>Whippomorpha</taxon>
        <taxon>Cetacea</taxon>
        <taxon>Odontoceti</taxon>
        <taxon>Monodontidae</taxon>
        <taxon>Monodon</taxon>
    </lineage>
</organism>
<accession>A0A8C6BUW1</accession>
<reference evidence="2" key="2">
    <citation type="submission" date="2025-09" db="UniProtKB">
        <authorList>
            <consortium name="Ensembl"/>
        </authorList>
    </citation>
    <scope>IDENTIFICATION</scope>
</reference>
<sequence length="126" mass="14310">MTSSYVLVSIFFPLSCTHRAAPETNHRLPQLLILMREKELISLAVLVTFANGCCSFPCIPFHCRKLVVIIEKKNKTNPVPWEAEHPDKPPKLMRIDHQWHCRAAEGPKGQSRETPSLLSLQRANTP</sequence>
<feature type="region of interest" description="Disordered" evidence="1">
    <location>
        <begin position="104"/>
        <end position="126"/>
    </location>
</feature>
<proteinExistence type="predicted"/>
<evidence type="ECO:0000256" key="1">
    <source>
        <dbReference type="SAM" id="MobiDB-lite"/>
    </source>
</evidence>
<dbReference type="Ensembl" id="ENSMMNT00015023084.1">
    <property type="protein sequence ID" value="ENSMMNP00015021001.1"/>
    <property type="gene ID" value="ENSMMNG00015015436.1"/>
</dbReference>
<evidence type="ECO:0000313" key="2">
    <source>
        <dbReference type="Ensembl" id="ENSMMNP00015021001.1"/>
    </source>
</evidence>
<keyword evidence="3" id="KW-1185">Reference proteome</keyword>
<dbReference type="Proteomes" id="UP000694561">
    <property type="component" value="Unplaced"/>
</dbReference>
<evidence type="ECO:0000313" key="3">
    <source>
        <dbReference type="Proteomes" id="UP000694561"/>
    </source>
</evidence>
<feature type="compositionally biased region" description="Polar residues" evidence="1">
    <location>
        <begin position="112"/>
        <end position="126"/>
    </location>
</feature>
<protein>
    <submittedName>
        <fullName evidence="2">Uncharacterized protein</fullName>
    </submittedName>
</protein>
<dbReference type="AlphaFoldDB" id="A0A8C6BUW1"/>
<reference evidence="2" key="1">
    <citation type="submission" date="2025-08" db="UniProtKB">
        <authorList>
            <consortium name="Ensembl"/>
        </authorList>
    </citation>
    <scope>IDENTIFICATION</scope>
</reference>
<name>A0A8C6BUW1_MONMO</name>